<evidence type="ECO:0000313" key="2">
    <source>
        <dbReference type="EMBL" id="ETW78647.1"/>
    </source>
</evidence>
<dbReference type="HOGENOM" id="CLU_1949087_0_0_1"/>
<dbReference type="OrthoDB" id="3069854at2759"/>
<feature type="compositionally biased region" description="Polar residues" evidence="1">
    <location>
        <begin position="21"/>
        <end position="30"/>
    </location>
</feature>
<accession>W4JYK0</accession>
<protein>
    <submittedName>
        <fullName evidence="2">Uncharacterized protein</fullName>
    </submittedName>
</protein>
<dbReference type="GeneID" id="20667190"/>
<proteinExistence type="predicted"/>
<dbReference type="RefSeq" id="XP_009548969.1">
    <property type="nucleotide sequence ID" value="XM_009550674.1"/>
</dbReference>
<dbReference type="AlphaFoldDB" id="W4JYK0"/>
<feature type="region of interest" description="Disordered" evidence="1">
    <location>
        <begin position="86"/>
        <end position="111"/>
    </location>
</feature>
<gene>
    <name evidence="2" type="ORF">HETIRDRAFT_147254</name>
</gene>
<name>W4JYK0_HETIT</name>
<keyword evidence="3" id="KW-1185">Reference proteome</keyword>
<feature type="region of interest" description="Disordered" evidence="1">
    <location>
        <begin position="14"/>
        <end position="67"/>
    </location>
</feature>
<organism evidence="2 3">
    <name type="scientific">Heterobasidion irregulare (strain TC 32-1)</name>
    <dbReference type="NCBI Taxonomy" id="747525"/>
    <lineage>
        <taxon>Eukaryota</taxon>
        <taxon>Fungi</taxon>
        <taxon>Dikarya</taxon>
        <taxon>Basidiomycota</taxon>
        <taxon>Agaricomycotina</taxon>
        <taxon>Agaricomycetes</taxon>
        <taxon>Russulales</taxon>
        <taxon>Bondarzewiaceae</taxon>
        <taxon>Heterobasidion</taxon>
        <taxon>Heterobasidion annosum species complex</taxon>
    </lineage>
</organism>
<reference evidence="2 3" key="1">
    <citation type="journal article" date="2012" name="New Phytol.">
        <title>Insight into trade-off between wood decay and parasitism from the genome of a fungal forest pathogen.</title>
        <authorList>
            <person name="Olson A."/>
            <person name="Aerts A."/>
            <person name="Asiegbu F."/>
            <person name="Belbahri L."/>
            <person name="Bouzid O."/>
            <person name="Broberg A."/>
            <person name="Canback B."/>
            <person name="Coutinho P.M."/>
            <person name="Cullen D."/>
            <person name="Dalman K."/>
            <person name="Deflorio G."/>
            <person name="van Diepen L.T."/>
            <person name="Dunand C."/>
            <person name="Duplessis S."/>
            <person name="Durling M."/>
            <person name="Gonthier P."/>
            <person name="Grimwood J."/>
            <person name="Fossdal C.G."/>
            <person name="Hansson D."/>
            <person name="Henrissat B."/>
            <person name="Hietala A."/>
            <person name="Himmelstrand K."/>
            <person name="Hoffmeister D."/>
            <person name="Hogberg N."/>
            <person name="James T.Y."/>
            <person name="Karlsson M."/>
            <person name="Kohler A."/>
            <person name="Kues U."/>
            <person name="Lee Y.H."/>
            <person name="Lin Y.C."/>
            <person name="Lind M."/>
            <person name="Lindquist E."/>
            <person name="Lombard V."/>
            <person name="Lucas S."/>
            <person name="Lunden K."/>
            <person name="Morin E."/>
            <person name="Murat C."/>
            <person name="Park J."/>
            <person name="Raffaello T."/>
            <person name="Rouze P."/>
            <person name="Salamov A."/>
            <person name="Schmutz J."/>
            <person name="Solheim H."/>
            <person name="Stahlberg J."/>
            <person name="Velez H."/>
            <person name="de Vries R.P."/>
            <person name="Wiebenga A."/>
            <person name="Woodward S."/>
            <person name="Yakovlev I."/>
            <person name="Garbelotto M."/>
            <person name="Martin F."/>
            <person name="Grigoriev I.V."/>
            <person name="Stenlid J."/>
        </authorList>
    </citation>
    <scope>NUCLEOTIDE SEQUENCE [LARGE SCALE GENOMIC DNA]</scope>
    <source>
        <strain evidence="2 3">TC 32-1</strain>
    </source>
</reference>
<evidence type="ECO:0000256" key="1">
    <source>
        <dbReference type="SAM" id="MobiDB-lite"/>
    </source>
</evidence>
<feature type="compositionally biased region" description="Gly residues" evidence="1">
    <location>
        <begin position="47"/>
        <end position="63"/>
    </location>
</feature>
<dbReference type="Proteomes" id="UP000030671">
    <property type="component" value="Unassembled WGS sequence"/>
</dbReference>
<sequence>MTLVMSLTAGGMAGQSPMPVQPQNGYQEGNQGWAAGPTSQNGNWQGTRGGGHFPRGGRGGYMYGSGREEQGQWGYQMNEQASDAIVLGGDTDPVPLPESDTETGIGGVPAGRMQRVGDRWMFVRAGGGS</sequence>
<evidence type="ECO:0000313" key="3">
    <source>
        <dbReference type="Proteomes" id="UP000030671"/>
    </source>
</evidence>
<dbReference type="InParanoid" id="W4JYK0"/>
<dbReference type="EMBL" id="KI925461">
    <property type="protein sequence ID" value="ETW78647.1"/>
    <property type="molecule type" value="Genomic_DNA"/>
</dbReference>
<dbReference type="KEGG" id="hir:HETIRDRAFT_147254"/>
<dbReference type="STRING" id="747525.W4JYK0"/>